<reference evidence="1 2" key="1">
    <citation type="submission" date="2024-10" db="EMBL/GenBank/DDBJ databases">
        <authorList>
            <person name="Kim D."/>
        </authorList>
    </citation>
    <scope>NUCLEOTIDE SEQUENCE [LARGE SCALE GENOMIC DNA]</scope>
    <source>
        <strain evidence="1">BH-2024</strain>
    </source>
</reference>
<dbReference type="Proteomes" id="UP001620626">
    <property type="component" value="Unassembled WGS sequence"/>
</dbReference>
<gene>
    <name evidence="1" type="ORF">niasHT_024673</name>
</gene>
<name>A0ABD2K882_9BILA</name>
<protein>
    <submittedName>
        <fullName evidence="1">Uncharacterized protein</fullName>
    </submittedName>
</protein>
<dbReference type="AlphaFoldDB" id="A0ABD2K882"/>
<sequence length="112" mass="12797">MSVDSADDDSVPDPLVIKQGESLTLSQLVQKIEQLQNRTVRELLVTLRRRTYEMPVGPPDPNGDRFSQNGHLLVEDVVYNLVRKTRNSIHGIIQLHVLYEGIAMLDEVNYHF</sequence>
<organism evidence="1 2">
    <name type="scientific">Heterodera trifolii</name>
    <dbReference type="NCBI Taxonomy" id="157864"/>
    <lineage>
        <taxon>Eukaryota</taxon>
        <taxon>Metazoa</taxon>
        <taxon>Ecdysozoa</taxon>
        <taxon>Nematoda</taxon>
        <taxon>Chromadorea</taxon>
        <taxon>Rhabditida</taxon>
        <taxon>Tylenchina</taxon>
        <taxon>Tylenchomorpha</taxon>
        <taxon>Tylenchoidea</taxon>
        <taxon>Heteroderidae</taxon>
        <taxon>Heteroderinae</taxon>
        <taxon>Heterodera</taxon>
    </lineage>
</organism>
<comment type="caution">
    <text evidence="1">The sequence shown here is derived from an EMBL/GenBank/DDBJ whole genome shotgun (WGS) entry which is preliminary data.</text>
</comment>
<evidence type="ECO:0000313" key="2">
    <source>
        <dbReference type="Proteomes" id="UP001620626"/>
    </source>
</evidence>
<evidence type="ECO:0000313" key="1">
    <source>
        <dbReference type="EMBL" id="KAL3098918.1"/>
    </source>
</evidence>
<proteinExistence type="predicted"/>
<dbReference type="EMBL" id="JBICBT010000819">
    <property type="protein sequence ID" value="KAL3098918.1"/>
    <property type="molecule type" value="Genomic_DNA"/>
</dbReference>
<accession>A0ABD2K882</accession>
<keyword evidence="2" id="KW-1185">Reference proteome</keyword>